<dbReference type="GO" id="GO:0005737">
    <property type="term" value="C:cytoplasm"/>
    <property type="evidence" value="ECO:0000318"/>
    <property type="project" value="GO_Central"/>
</dbReference>
<keyword evidence="14" id="KW-1185">Reference proteome</keyword>
<evidence type="ECO:0000313" key="13">
    <source>
        <dbReference type="Ensembl" id="ENSORLP00000034238.1"/>
    </source>
</evidence>
<keyword evidence="5" id="KW-0597">Phosphoprotein</keyword>
<feature type="compositionally biased region" description="Basic and acidic residues" evidence="12">
    <location>
        <begin position="387"/>
        <end position="396"/>
    </location>
</feature>
<evidence type="ECO:0000256" key="4">
    <source>
        <dbReference type="ARBA" id="ARBA00022499"/>
    </source>
</evidence>
<feature type="compositionally biased region" description="Basic and acidic residues" evidence="12">
    <location>
        <begin position="119"/>
        <end position="128"/>
    </location>
</feature>
<feature type="compositionally biased region" description="Low complexity" evidence="12">
    <location>
        <begin position="251"/>
        <end position="262"/>
    </location>
</feature>
<proteinExistence type="inferred from homology"/>
<feature type="compositionally biased region" description="Basic and acidic residues" evidence="12">
    <location>
        <begin position="865"/>
        <end position="929"/>
    </location>
</feature>
<dbReference type="Proteomes" id="UP000001038">
    <property type="component" value="Chromosome 5"/>
</dbReference>
<evidence type="ECO:0000256" key="10">
    <source>
        <dbReference type="ARBA" id="ARBA00022990"/>
    </source>
</evidence>
<name>A0A3B3HSE5_ORYLA</name>
<feature type="compositionally biased region" description="Polar residues" evidence="12">
    <location>
        <begin position="156"/>
        <end position="170"/>
    </location>
</feature>
<dbReference type="InParanoid" id="A0A3B3HSE5"/>
<feature type="compositionally biased region" description="Basic and acidic residues" evidence="12">
    <location>
        <begin position="307"/>
        <end position="317"/>
    </location>
</feature>
<feature type="compositionally biased region" description="Polar residues" evidence="12">
    <location>
        <begin position="23"/>
        <end position="39"/>
    </location>
</feature>
<dbReference type="KEGG" id="ola:101166786"/>
<evidence type="ECO:0000256" key="1">
    <source>
        <dbReference type="ARBA" id="ARBA00002637"/>
    </source>
</evidence>
<evidence type="ECO:0000256" key="12">
    <source>
        <dbReference type="SAM" id="MobiDB-lite"/>
    </source>
</evidence>
<dbReference type="Bgee" id="ENSORLG00000008522">
    <property type="expression patterns" value="Expressed in bone element and 13 other cell types or tissues"/>
</dbReference>
<evidence type="ECO:0000256" key="3">
    <source>
        <dbReference type="ARBA" id="ARBA00017619"/>
    </source>
</evidence>
<dbReference type="InterPro" id="IPR026998">
    <property type="entry name" value="Calpastatin"/>
</dbReference>
<evidence type="ECO:0000256" key="9">
    <source>
        <dbReference type="ARBA" id="ARBA00022843"/>
    </source>
</evidence>
<feature type="compositionally biased region" description="Basic and acidic residues" evidence="12">
    <location>
        <begin position="519"/>
        <end position="540"/>
    </location>
</feature>
<evidence type="ECO:0000256" key="2">
    <source>
        <dbReference type="ARBA" id="ARBA00009487"/>
    </source>
</evidence>
<feature type="compositionally biased region" description="Basic and acidic residues" evidence="12">
    <location>
        <begin position="842"/>
        <end position="851"/>
    </location>
</feature>
<dbReference type="GeneTree" id="ENSGT00390000002993"/>
<feature type="compositionally biased region" description="Basic and acidic residues" evidence="12">
    <location>
        <begin position="731"/>
        <end position="741"/>
    </location>
</feature>
<dbReference type="OrthoDB" id="8926414at2759"/>
<dbReference type="CTD" id="831"/>
<feature type="compositionally biased region" description="Pro residues" evidence="12">
    <location>
        <begin position="477"/>
        <end position="488"/>
    </location>
</feature>
<feature type="compositionally biased region" description="Basic and acidic residues" evidence="12">
    <location>
        <begin position="345"/>
        <end position="380"/>
    </location>
</feature>
<feature type="compositionally biased region" description="Low complexity" evidence="12">
    <location>
        <begin position="425"/>
        <end position="441"/>
    </location>
</feature>
<dbReference type="PANTHER" id="PTHR10077:SF0">
    <property type="entry name" value="CALPASTATIN"/>
    <property type="match status" value="1"/>
</dbReference>
<dbReference type="Pfam" id="PF00748">
    <property type="entry name" value="Calpain_inhib"/>
    <property type="match status" value="5"/>
</dbReference>
<evidence type="ECO:0000256" key="8">
    <source>
        <dbReference type="ARBA" id="ARBA00022737"/>
    </source>
</evidence>
<evidence type="ECO:0000313" key="14">
    <source>
        <dbReference type="Proteomes" id="UP000001038"/>
    </source>
</evidence>
<keyword evidence="7" id="KW-0789">Thiol protease inhibitor</keyword>
<evidence type="ECO:0000256" key="5">
    <source>
        <dbReference type="ARBA" id="ARBA00022553"/>
    </source>
</evidence>
<feature type="compositionally biased region" description="Basic and acidic residues" evidence="12">
    <location>
        <begin position="174"/>
        <end position="193"/>
    </location>
</feature>
<dbReference type="AlphaFoldDB" id="A0A3B3HSE5"/>
<feature type="compositionally biased region" description="Basic and acidic residues" evidence="12">
    <location>
        <begin position="558"/>
        <end position="568"/>
    </location>
</feature>
<dbReference type="InterPro" id="IPR001259">
    <property type="entry name" value="Prot_inh_calpain"/>
</dbReference>
<comment type="similarity">
    <text evidence="2">Belongs to the protease inhibitor I27 (calpastatin) family.</text>
</comment>
<evidence type="ECO:0000256" key="6">
    <source>
        <dbReference type="ARBA" id="ARBA00022690"/>
    </source>
</evidence>
<evidence type="ECO:0000256" key="7">
    <source>
        <dbReference type="ARBA" id="ARBA00022704"/>
    </source>
</evidence>
<keyword evidence="9" id="KW-0832">Ubl conjugation</keyword>
<dbReference type="GO" id="GO:0010859">
    <property type="term" value="F:calcium-dependent cysteine-type endopeptidase inhibitor activity"/>
    <property type="evidence" value="ECO:0000318"/>
    <property type="project" value="GO_Central"/>
</dbReference>
<feature type="compositionally biased region" description="Low complexity" evidence="12">
    <location>
        <begin position="795"/>
        <end position="813"/>
    </location>
</feature>
<feature type="compositionally biased region" description="Low complexity" evidence="12">
    <location>
        <begin position="591"/>
        <end position="604"/>
    </location>
</feature>
<feature type="compositionally biased region" description="Low complexity" evidence="12">
    <location>
        <begin position="98"/>
        <end position="118"/>
    </location>
</feature>
<dbReference type="STRING" id="8090.ENSORLP00000034238"/>
<reference evidence="13" key="3">
    <citation type="submission" date="2025-09" db="UniProtKB">
        <authorList>
            <consortium name="Ensembl"/>
        </authorList>
    </citation>
    <scope>IDENTIFICATION</scope>
    <source>
        <strain evidence="13">Hd-rR</strain>
    </source>
</reference>
<accession>A0A3B3HSE5</accession>
<keyword evidence="4" id="KW-1017">Isopeptide bond</keyword>
<feature type="compositionally biased region" description="Polar residues" evidence="12">
    <location>
        <begin position="202"/>
        <end position="215"/>
    </location>
</feature>
<evidence type="ECO:0000256" key="11">
    <source>
        <dbReference type="ARBA" id="ARBA00033013"/>
    </source>
</evidence>
<keyword evidence="6" id="KW-0646">Protease inhibitor</keyword>
<feature type="compositionally biased region" description="Low complexity" evidence="12">
    <location>
        <begin position="622"/>
        <end position="640"/>
    </location>
</feature>
<reference evidence="13" key="2">
    <citation type="submission" date="2025-08" db="UniProtKB">
        <authorList>
            <consortium name="Ensembl"/>
        </authorList>
    </citation>
    <scope>IDENTIFICATION</scope>
    <source>
        <strain evidence="13">Hd-rR</strain>
    </source>
</reference>
<feature type="region of interest" description="Disordered" evidence="12">
    <location>
        <begin position="425"/>
        <end position="1012"/>
    </location>
</feature>
<organism evidence="13 14">
    <name type="scientific">Oryzias latipes</name>
    <name type="common">Japanese rice fish</name>
    <name type="synonym">Japanese killifish</name>
    <dbReference type="NCBI Taxonomy" id="8090"/>
    <lineage>
        <taxon>Eukaryota</taxon>
        <taxon>Metazoa</taxon>
        <taxon>Chordata</taxon>
        <taxon>Craniata</taxon>
        <taxon>Vertebrata</taxon>
        <taxon>Euteleostomi</taxon>
        <taxon>Actinopterygii</taxon>
        <taxon>Neopterygii</taxon>
        <taxon>Teleostei</taxon>
        <taxon>Neoteleostei</taxon>
        <taxon>Acanthomorphata</taxon>
        <taxon>Ovalentaria</taxon>
        <taxon>Atherinomorphae</taxon>
        <taxon>Beloniformes</taxon>
        <taxon>Adrianichthyidae</taxon>
        <taxon>Oryziinae</taxon>
        <taxon>Oryzias</taxon>
    </lineage>
</organism>
<feature type="compositionally biased region" description="Basic residues" evidence="12">
    <location>
        <begin position="994"/>
        <end position="1006"/>
    </location>
</feature>
<keyword evidence="10" id="KW-0007">Acetylation</keyword>
<feature type="compositionally biased region" description="Low complexity" evidence="12">
    <location>
        <begin position="764"/>
        <end position="777"/>
    </location>
</feature>
<comment type="function">
    <text evidence="1">Specific inhibition of calpain (calcium-dependent cysteine protease). Plays a key role in postmortem tenderization of meat and have been proposed to be involved in muscle protein degradation in living tissue.</text>
</comment>
<sequence>MGQLLSWIRGPRDAPALQDASVEEQSQPSQATPKPTPQVSAGKPAQFEKASSGSAMAAKPGMVATATGDATGSGPAAGKQTAKAKPETASQVKGKATVPSPTAGSAAVSGTTAAASSTKPKESPKDSAKVQVEVSSAAPVAKQAPAADPFDALASSLPTSDPVTPSQPSFTGPEVKEHDITPEKGQRCGDRESTLPPGYRSENVTPPTANIQQQPKDVPKPLSTDDALESLSAGFTTSTAPPAAQKQEKNVTPAKASPVAVSPSPPADKKPKMEKVSDNFSLKTAEASPPVVKAAPPAVSVSQVPPPEKKNKVEKVPTKAGPPPAASTGGSPPLDALSALSDTLPVDKPKPESPKLRPEDFVSEKITAEKGVRVGEREDTLPPGYRFNKEDLKKLPAPEPEPSMESGDALDILSGDFMTSSAAPTVQAPVVSSSAAPVQKAPAPPAGKKDATKTSSGDFSLEEGLSASTAKKVKSHAPPPVAVCPIPPDAKKAAGGKAKPDKDDSDAFSALSDTLPAADKPKPEPPKLKPKDVVEEDIKATEGVTTGGNKCPLPPGYRFDKEDLKDIPAPEPEPSLDPGEALDFLSGDFTSSSVAPSVQAPVAPKDLPAQKKKESSAVDLLSADVVASSKASAVQASAPAPNKQKPEKTVCPMEQHITPDVLPALPQQTKPKEKKDDSDAFSALSDTLPAADKPKPEPPKLKPKDVVKEDIKATEGVTTGGNKCPLPPGYRFDKEDLKDIPAPEPEPSLDPGEALDFLSGDFTSSSVAPSVQAPVAPKDLPAQKKKESSAVDLLSADVVASSKASAVQASAPAPNKQKPEKTVCPMEQHITLDVLPALPQETKPKEKKDDSDAFSALSDTLPAADKPKPEPPKLKPKDVVTEEKVIKEKGVIVGDRDDTLPPEYRRNKEEPKEKPALKQDNSVDDKTVEDFLSADFSAPAQPPAPLPSTTTKLEPPELHSEPLKPMAGGTLDSLAGTLLPEGLQAKTKTEQLKSKNKSKTKSKSKSKTQAEAEAFAADLLSAQLTSDVVATKKEGKS</sequence>
<reference evidence="13 14" key="1">
    <citation type="journal article" date="2007" name="Nature">
        <title>The medaka draft genome and insights into vertebrate genome evolution.</title>
        <authorList>
            <person name="Kasahara M."/>
            <person name="Naruse K."/>
            <person name="Sasaki S."/>
            <person name="Nakatani Y."/>
            <person name="Qu W."/>
            <person name="Ahsan B."/>
            <person name="Yamada T."/>
            <person name="Nagayasu Y."/>
            <person name="Doi K."/>
            <person name="Kasai Y."/>
            <person name="Jindo T."/>
            <person name="Kobayashi D."/>
            <person name="Shimada A."/>
            <person name="Toyoda A."/>
            <person name="Kuroki Y."/>
            <person name="Fujiyama A."/>
            <person name="Sasaki T."/>
            <person name="Shimizu A."/>
            <person name="Asakawa S."/>
            <person name="Shimizu N."/>
            <person name="Hashimoto S."/>
            <person name="Yang J."/>
            <person name="Lee Y."/>
            <person name="Matsushima K."/>
            <person name="Sugano S."/>
            <person name="Sakaizumi M."/>
            <person name="Narita T."/>
            <person name="Ohishi K."/>
            <person name="Haga S."/>
            <person name="Ohta F."/>
            <person name="Nomoto H."/>
            <person name="Nogata K."/>
            <person name="Morishita T."/>
            <person name="Endo T."/>
            <person name="Shin-I T."/>
            <person name="Takeda H."/>
            <person name="Morishita S."/>
            <person name="Kohara Y."/>
        </authorList>
    </citation>
    <scope>NUCLEOTIDE SEQUENCE [LARGE SCALE GENOMIC DNA]</scope>
    <source>
        <strain evidence="13 14">Hd-rR</strain>
    </source>
</reference>
<feature type="compositionally biased region" description="Basic and acidic residues" evidence="12">
    <location>
        <begin position="267"/>
        <end position="277"/>
    </location>
</feature>
<feature type="compositionally biased region" description="Low complexity" evidence="12">
    <location>
        <begin position="137"/>
        <end position="149"/>
    </location>
</feature>
<keyword evidence="8" id="KW-0677">Repeat</keyword>
<protein>
    <recommendedName>
        <fullName evidence="3">Calpastatin</fullName>
    </recommendedName>
    <alternativeName>
        <fullName evidence="11">Calpain inhibitor</fullName>
    </alternativeName>
</protein>
<feature type="region of interest" description="Disordered" evidence="12">
    <location>
        <begin position="1"/>
        <end position="409"/>
    </location>
</feature>
<feature type="compositionally biased region" description="Basic and acidic residues" evidence="12">
    <location>
        <begin position="692"/>
        <end position="713"/>
    </location>
</feature>
<dbReference type="GeneID" id="101166786"/>
<dbReference type="RefSeq" id="XP_011473400.1">
    <property type="nucleotide sequence ID" value="XM_011475098.3"/>
</dbReference>
<feature type="compositionally biased region" description="Low complexity" evidence="12">
    <location>
        <begin position="285"/>
        <end position="303"/>
    </location>
</feature>
<dbReference type="Ensembl" id="ENSORLT00000038916.1">
    <property type="protein sequence ID" value="ENSORLP00000034238.1"/>
    <property type="gene ID" value="ENSORLG00000008522.2"/>
</dbReference>
<dbReference type="PANTHER" id="PTHR10077">
    <property type="entry name" value="CALPASTATIN"/>
    <property type="match status" value="1"/>
</dbReference>
<gene>
    <name evidence="13" type="primary">cast</name>
</gene>